<keyword evidence="3" id="KW-1185">Reference proteome</keyword>
<dbReference type="GO" id="GO:0060429">
    <property type="term" value="P:epithelium development"/>
    <property type="evidence" value="ECO:0007669"/>
    <property type="project" value="UniProtKB-ARBA"/>
</dbReference>
<dbReference type="GO" id="GO:0005634">
    <property type="term" value="C:nucleus"/>
    <property type="evidence" value="ECO:0007669"/>
    <property type="project" value="InterPro"/>
</dbReference>
<dbReference type="SMART" id="SM01267">
    <property type="entry name" value="LAG1_DNAbind"/>
    <property type="match status" value="1"/>
</dbReference>
<dbReference type="InterPro" id="IPR037095">
    <property type="entry name" value="RBP-J/Cbf11_DNA-bd_sf"/>
</dbReference>
<dbReference type="GO" id="GO:0001228">
    <property type="term" value="F:DNA-binding transcription activator activity, RNA polymerase II-specific"/>
    <property type="evidence" value="ECO:0007669"/>
    <property type="project" value="InterPro"/>
</dbReference>
<dbReference type="GO" id="GO:0003677">
    <property type="term" value="F:DNA binding"/>
    <property type="evidence" value="ECO:0007669"/>
    <property type="project" value="InterPro"/>
</dbReference>
<evidence type="ECO:0000313" key="3">
    <source>
        <dbReference type="Proteomes" id="UP000316079"/>
    </source>
</evidence>
<sequence length="374" mass="41639">MCFASLAQTQTPSLSSFWQCVQIKTVGCIVCRGACSAGPLSVMVEGGGAWGLGRVETLTLKSGVSKSAVKAQHTSADFISSGFMHCLMYFSTVKHPSARVCHKSRDDTSSTPRGYTVRVFLLSRDHKSFPRLLLWCLPFSFTHPAPVPLSSSPAPFSLPFAPPVSSLLLLSRRLEGFGREDLASLGVLRAEVVADCLFGDFPADLNHGCLDREAKDWLTGHLSQLILNNEISVGMIVSLCEGIIVPVAMAIRLFTVIDYLQKKWWSHQTIYWPQMKFGEHPQPQRLTREAMRNYLKERGDQTVLILHAKVAQKSYGNEKRFFCPPPCVYLMGCGWKQKREQMERDGCTEQESQPCAFIGIGNSEQEMQQLNLEG</sequence>
<evidence type="ECO:0000259" key="1">
    <source>
        <dbReference type="SMART" id="SM01267"/>
    </source>
</evidence>
<dbReference type="InterPro" id="IPR040159">
    <property type="entry name" value="CLS_fam"/>
</dbReference>
<organism evidence="2 3">
    <name type="scientific">Danionella cerebrum</name>
    <dbReference type="NCBI Taxonomy" id="2873325"/>
    <lineage>
        <taxon>Eukaryota</taxon>
        <taxon>Metazoa</taxon>
        <taxon>Chordata</taxon>
        <taxon>Craniata</taxon>
        <taxon>Vertebrata</taxon>
        <taxon>Euteleostomi</taxon>
        <taxon>Actinopterygii</taxon>
        <taxon>Neopterygii</taxon>
        <taxon>Teleostei</taxon>
        <taxon>Ostariophysi</taxon>
        <taxon>Cypriniformes</taxon>
        <taxon>Danionidae</taxon>
        <taxon>Danioninae</taxon>
        <taxon>Danionella</taxon>
    </lineage>
</organism>
<dbReference type="InterPro" id="IPR015351">
    <property type="entry name" value="RBP-J/Cbf11/Cbf12_DNA-bd"/>
</dbReference>
<dbReference type="OrthoDB" id="5600360at2759"/>
<dbReference type="Pfam" id="PF09271">
    <property type="entry name" value="LAG1-DNAbind"/>
    <property type="match status" value="1"/>
</dbReference>
<dbReference type="EMBL" id="SRMA01024367">
    <property type="protein sequence ID" value="TRZ00544.1"/>
    <property type="molecule type" value="Genomic_DNA"/>
</dbReference>
<dbReference type="SUPFAM" id="SSF49417">
    <property type="entry name" value="p53-like transcription factors"/>
    <property type="match status" value="1"/>
</dbReference>
<dbReference type="AlphaFoldDB" id="A0A553REE4"/>
<dbReference type="Gene3D" id="2.60.40.1450">
    <property type="entry name" value="LAG1, DNA binding domain"/>
    <property type="match status" value="1"/>
</dbReference>
<protein>
    <recommendedName>
        <fullName evidence="1">RBP-J/Cbf11/Cbf12 DNA binding domain-containing protein</fullName>
    </recommendedName>
</protein>
<name>A0A553REE4_9TELE</name>
<proteinExistence type="predicted"/>
<dbReference type="PANTHER" id="PTHR10665">
    <property type="entry name" value="RECOMBINING BINDING PROTEIN SUPPRESSOR OF HAIRLESS"/>
    <property type="match status" value="1"/>
</dbReference>
<reference evidence="2 3" key="1">
    <citation type="journal article" date="2019" name="Sci. Data">
        <title>Hybrid genome assembly and annotation of Danionella translucida.</title>
        <authorList>
            <person name="Kadobianskyi M."/>
            <person name="Schulze L."/>
            <person name="Schuelke M."/>
            <person name="Judkewitz B."/>
        </authorList>
    </citation>
    <scope>NUCLEOTIDE SEQUENCE [LARGE SCALE GENOMIC DNA]</scope>
    <source>
        <strain evidence="2 3">Bolton</strain>
    </source>
</reference>
<dbReference type="STRING" id="623744.A0A553REE4"/>
<dbReference type="InterPro" id="IPR008967">
    <property type="entry name" value="p53-like_TF_DNA-bd_sf"/>
</dbReference>
<dbReference type="Proteomes" id="UP000316079">
    <property type="component" value="Unassembled WGS sequence"/>
</dbReference>
<feature type="non-terminal residue" evidence="2">
    <location>
        <position position="374"/>
    </location>
</feature>
<accession>A0A553REE4</accession>
<evidence type="ECO:0000313" key="2">
    <source>
        <dbReference type="EMBL" id="TRZ00544.1"/>
    </source>
</evidence>
<dbReference type="GO" id="GO:0009653">
    <property type="term" value="P:anatomical structure morphogenesis"/>
    <property type="evidence" value="ECO:0007669"/>
    <property type="project" value="UniProtKB-ARBA"/>
</dbReference>
<feature type="domain" description="RBP-J/Cbf11/Cbf12 DNA binding" evidence="1">
    <location>
        <begin position="302"/>
        <end position="374"/>
    </location>
</feature>
<comment type="caution">
    <text evidence="2">The sequence shown here is derived from an EMBL/GenBank/DDBJ whole genome shotgun (WGS) entry which is preliminary data.</text>
</comment>
<gene>
    <name evidence="2" type="ORF">DNTS_006726</name>
</gene>